<dbReference type="AlphaFoldDB" id="A0A644UP23"/>
<evidence type="ECO:0000313" key="3">
    <source>
        <dbReference type="EMBL" id="MPL80826.1"/>
    </source>
</evidence>
<evidence type="ECO:0000256" key="2">
    <source>
        <dbReference type="ARBA" id="ARBA00022649"/>
    </source>
</evidence>
<dbReference type="InterPro" id="IPR051803">
    <property type="entry name" value="TA_system_RelE-like_toxin"/>
</dbReference>
<gene>
    <name evidence="3" type="ORF">SDC9_26728</name>
</gene>
<dbReference type="EMBL" id="VSSQ01000142">
    <property type="protein sequence ID" value="MPL80826.1"/>
    <property type="molecule type" value="Genomic_DNA"/>
</dbReference>
<protein>
    <recommendedName>
        <fullName evidence="4">Plasmid stabilization protein</fullName>
    </recommendedName>
</protein>
<dbReference type="Pfam" id="PF05016">
    <property type="entry name" value="ParE_toxin"/>
    <property type="match status" value="1"/>
</dbReference>
<keyword evidence="2" id="KW-1277">Toxin-antitoxin system</keyword>
<reference evidence="3" key="1">
    <citation type="submission" date="2019-08" db="EMBL/GenBank/DDBJ databases">
        <authorList>
            <person name="Kucharzyk K."/>
            <person name="Murdoch R.W."/>
            <person name="Higgins S."/>
            <person name="Loffler F."/>
        </authorList>
    </citation>
    <scope>NUCLEOTIDE SEQUENCE</scope>
</reference>
<dbReference type="Gene3D" id="3.30.2310.20">
    <property type="entry name" value="RelE-like"/>
    <property type="match status" value="1"/>
</dbReference>
<organism evidence="3">
    <name type="scientific">bioreactor metagenome</name>
    <dbReference type="NCBI Taxonomy" id="1076179"/>
    <lineage>
        <taxon>unclassified sequences</taxon>
        <taxon>metagenomes</taxon>
        <taxon>ecological metagenomes</taxon>
    </lineage>
</organism>
<sequence>MKSFEVLWTKSAKDDLELVIEYIKLDSISIAKEIFFGIKNECESLYYFPKRKRVVPELQQIGIFKYREIIYKRWRIIFKIENQKVYILLVVDSSRNLEDILFQRLVK</sequence>
<comment type="similarity">
    <text evidence="1">Belongs to the RelE toxin family.</text>
</comment>
<proteinExistence type="inferred from homology"/>
<dbReference type="PANTHER" id="PTHR33755">
    <property type="entry name" value="TOXIN PARE1-RELATED"/>
    <property type="match status" value="1"/>
</dbReference>
<accession>A0A644UP23</accession>
<dbReference type="InterPro" id="IPR007712">
    <property type="entry name" value="RelE/ParE_toxin"/>
</dbReference>
<evidence type="ECO:0008006" key="4">
    <source>
        <dbReference type="Google" id="ProtNLM"/>
    </source>
</evidence>
<name>A0A644UP23_9ZZZZ</name>
<dbReference type="InterPro" id="IPR035093">
    <property type="entry name" value="RelE/ParE_toxin_dom_sf"/>
</dbReference>
<evidence type="ECO:0000256" key="1">
    <source>
        <dbReference type="ARBA" id="ARBA00006226"/>
    </source>
</evidence>
<comment type="caution">
    <text evidence="3">The sequence shown here is derived from an EMBL/GenBank/DDBJ whole genome shotgun (WGS) entry which is preliminary data.</text>
</comment>